<keyword evidence="2" id="KW-1185">Reference proteome</keyword>
<dbReference type="CDD" id="cd10441">
    <property type="entry name" value="GIY-YIG_COG1833"/>
    <property type="match status" value="1"/>
</dbReference>
<sequence>MPEDANEAVPNSRVVRVGPDDELARVVDDPGVGGTYVLVFELASSARVEVGALGACTFPAGDYAYVGSALGPGGFGRTERHRRKLGGEGDTVHWHVDALTTRPETSFVAAHLVPERAVECAVARRLPPGPLGGFGSSDCGCRSHLSLVGREAVENAVRTAVERDGSP</sequence>
<dbReference type="PANTHER" id="PTHR37460">
    <property type="entry name" value="ENDONUCLEASE III"/>
    <property type="match status" value="1"/>
</dbReference>
<dbReference type="Proteomes" id="UP000236584">
    <property type="component" value="Chromosome"/>
</dbReference>
<gene>
    <name evidence="1" type="ORF">C2R22_10945</name>
</gene>
<protein>
    <submittedName>
        <fullName evidence="1">DUF123 domain-containing protein</fullName>
    </submittedName>
</protein>
<dbReference type="OrthoDB" id="17296at2157"/>
<reference evidence="1 2" key="1">
    <citation type="submission" date="2018-01" db="EMBL/GenBank/DDBJ databases">
        <title>Complete genome sequence of Salinigranum rubrum GX10T, an extremely halophilic archaeon isolated from a marine solar saltern.</title>
        <authorList>
            <person name="Han S."/>
        </authorList>
    </citation>
    <scope>NUCLEOTIDE SEQUENCE [LARGE SCALE GENOMIC DNA]</scope>
    <source>
        <strain evidence="1 2">GX10</strain>
    </source>
</reference>
<evidence type="ECO:0000313" key="2">
    <source>
        <dbReference type="Proteomes" id="UP000236584"/>
    </source>
</evidence>
<name>A0A2I8VJK0_9EURY</name>
<dbReference type="EMBL" id="CP026309">
    <property type="protein sequence ID" value="AUV82100.1"/>
    <property type="molecule type" value="Genomic_DNA"/>
</dbReference>
<accession>A0A2I8VJK0</accession>
<dbReference type="GeneID" id="35592614"/>
<organism evidence="1 2">
    <name type="scientific">Salinigranum rubrum</name>
    <dbReference type="NCBI Taxonomy" id="755307"/>
    <lineage>
        <taxon>Archaea</taxon>
        <taxon>Methanobacteriati</taxon>
        <taxon>Methanobacteriota</taxon>
        <taxon>Stenosarchaea group</taxon>
        <taxon>Halobacteria</taxon>
        <taxon>Halobacteriales</taxon>
        <taxon>Haloferacaceae</taxon>
        <taxon>Salinigranum</taxon>
    </lineage>
</organism>
<evidence type="ECO:0000313" key="1">
    <source>
        <dbReference type="EMBL" id="AUV82100.1"/>
    </source>
</evidence>
<dbReference type="InterPro" id="IPR002837">
    <property type="entry name" value="DUF123"/>
</dbReference>
<proteinExistence type="predicted"/>
<dbReference type="KEGG" id="srub:C2R22_10945"/>
<dbReference type="Pfam" id="PF01986">
    <property type="entry name" value="DUF123"/>
    <property type="match status" value="1"/>
</dbReference>
<dbReference type="RefSeq" id="WP_103425789.1">
    <property type="nucleotide sequence ID" value="NZ_CP026309.1"/>
</dbReference>
<dbReference type="AlphaFoldDB" id="A0A2I8VJK0"/>
<dbReference type="PANTHER" id="PTHR37460:SF1">
    <property type="entry name" value="ENDONUCLEASE III"/>
    <property type="match status" value="1"/>
</dbReference>